<dbReference type="EMBL" id="BQXU01000026">
    <property type="protein sequence ID" value="GKT48965.1"/>
    <property type="molecule type" value="Genomic_DNA"/>
</dbReference>
<dbReference type="GeneID" id="73329948"/>
<name>A0AA37PB19_9PEZI</name>
<keyword evidence="2" id="KW-1185">Reference proteome</keyword>
<proteinExistence type="predicted"/>
<reference evidence="1 2" key="1">
    <citation type="submission" date="2022-03" db="EMBL/GenBank/DDBJ databases">
        <title>Genome data of Colletotrichum spp.</title>
        <authorList>
            <person name="Utami Y.D."/>
            <person name="Hiruma K."/>
        </authorList>
    </citation>
    <scope>NUCLEOTIDE SEQUENCE [LARGE SCALE GENOMIC DNA]</scope>
    <source>
        <strain evidence="1 2">MAFF 239500</strain>
    </source>
</reference>
<dbReference type="RefSeq" id="XP_049131315.1">
    <property type="nucleotide sequence ID" value="XM_049275358.1"/>
</dbReference>
<gene>
    <name evidence="1" type="ORF">ColSpa_09146</name>
</gene>
<comment type="caution">
    <text evidence="1">The sequence shown here is derived from an EMBL/GenBank/DDBJ whole genome shotgun (WGS) entry which is preliminary data.</text>
</comment>
<dbReference type="AlphaFoldDB" id="A0AA37PB19"/>
<evidence type="ECO:0000313" key="1">
    <source>
        <dbReference type="EMBL" id="GKT48965.1"/>
    </source>
</evidence>
<sequence>MPQPYDKNMTAAKKAAKVVFAAQQQAQFDQAGKQISTISIREVTQQYSVSDMSIRRHLQTLQAGHDLQASPPAALGRPRALTAAEDAALAAFVIWLAEASFPALPIQVKETANYLRNLRAMPPISEHFVHTWLADHPELQKKAAIKPVEIYHKGAKLDPAPIKDFFTRYQATVREHDLGPSEIWNANESGCQISCLSSRIHVILLQRPPKYNHLPEVIDPANRESSYQDI</sequence>
<evidence type="ECO:0000313" key="2">
    <source>
        <dbReference type="Proteomes" id="UP001055115"/>
    </source>
</evidence>
<dbReference type="Proteomes" id="UP001055115">
    <property type="component" value="Unassembled WGS sequence"/>
</dbReference>
<protein>
    <recommendedName>
        <fullName evidence="3">Transposase</fullName>
    </recommendedName>
</protein>
<accession>A0AA37PB19</accession>
<organism evidence="1 2">
    <name type="scientific">Colletotrichum spaethianum</name>
    <dbReference type="NCBI Taxonomy" id="700344"/>
    <lineage>
        <taxon>Eukaryota</taxon>
        <taxon>Fungi</taxon>
        <taxon>Dikarya</taxon>
        <taxon>Ascomycota</taxon>
        <taxon>Pezizomycotina</taxon>
        <taxon>Sordariomycetes</taxon>
        <taxon>Hypocreomycetidae</taxon>
        <taxon>Glomerellales</taxon>
        <taxon>Glomerellaceae</taxon>
        <taxon>Colletotrichum</taxon>
        <taxon>Colletotrichum spaethianum species complex</taxon>
    </lineage>
</organism>
<evidence type="ECO:0008006" key="3">
    <source>
        <dbReference type="Google" id="ProtNLM"/>
    </source>
</evidence>